<dbReference type="SUPFAM" id="SSF51735">
    <property type="entry name" value="NAD(P)-binding Rossmann-fold domains"/>
    <property type="match status" value="1"/>
</dbReference>
<keyword evidence="1" id="KW-1133">Transmembrane helix</keyword>
<dbReference type="PANTHER" id="PTHR43550">
    <property type="entry name" value="3-KETODIHYDROSPHINGOSINE REDUCTASE"/>
    <property type="match status" value="1"/>
</dbReference>
<dbReference type="Proteomes" id="UP000234585">
    <property type="component" value="Unassembled WGS sequence"/>
</dbReference>
<sequence length="315" mass="34760">MHLWRNNFPVDGKLVVVAGGSKGLGRALALELAGKGANLLILAREELALNRTRTDLQAACVSSKQIVDAISVDLTQPNDIDRVLAHYHPPDVLICTAGGIPDEPGFLANQSPAAITSCLEQNYYTAIFPVQACLQRWLATPTPHSTRHIVLTSSATALASLPGYAAYTPVKAATRALADTLRQELLLYGRDTFRVHCAFPANFLGESFLRAHPTKPRLTKLLEGTDVPPQRLSDNVPASREVARAIVRALEAGRTYITVDSRTQLMLNHMRGPSPRFWTLYDLLMGWLAIGLCWVWRVRADRQTVKYGRENGMER</sequence>
<dbReference type="EMBL" id="KZ559164">
    <property type="protein sequence ID" value="PLB35319.1"/>
    <property type="molecule type" value="Genomic_DNA"/>
</dbReference>
<dbReference type="OrthoDB" id="10267115at2759"/>
<keyword evidence="1" id="KW-0472">Membrane</keyword>
<keyword evidence="3" id="KW-1185">Reference proteome</keyword>
<dbReference type="GO" id="GO:0030148">
    <property type="term" value="P:sphingolipid biosynthetic process"/>
    <property type="evidence" value="ECO:0007669"/>
    <property type="project" value="TreeGrafter"/>
</dbReference>
<proteinExistence type="predicted"/>
<name>A0A2I2F3W7_ASPCN</name>
<dbReference type="Pfam" id="PF00106">
    <property type="entry name" value="adh_short"/>
    <property type="match status" value="1"/>
</dbReference>
<feature type="transmembrane region" description="Helical" evidence="1">
    <location>
        <begin position="277"/>
        <end position="296"/>
    </location>
</feature>
<dbReference type="Gene3D" id="3.40.50.720">
    <property type="entry name" value="NAD(P)-binding Rossmann-like Domain"/>
    <property type="match status" value="1"/>
</dbReference>
<evidence type="ECO:0000256" key="1">
    <source>
        <dbReference type="SAM" id="Phobius"/>
    </source>
</evidence>
<dbReference type="AlphaFoldDB" id="A0A2I2F3W7"/>
<evidence type="ECO:0000313" key="3">
    <source>
        <dbReference type="Proteomes" id="UP000234585"/>
    </source>
</evidence>
<dbReference type="STRING" id="41067.A0A2I2F3W7"/>
<protein>
    <submittedName>
        <fullName evidence="2">NAD(P)-binding protein</fullName>
    </submittedName>
</protein>
<dbReference type="PRINTS" id="PR00081">
    <property type="entry name" value="GDHRDH"/>
</dbReference>
<accession>A0A2I2F3W7</accession>
<dbReference type="GeneID" id="36526662"/>
<reference evidence="2 3" key="1">
    <citation type="submission" date="2017-12" db="EMBL/GenBank/DDBJ databases">
        <authorList>
            <consortium name="DOE Joint Genome Institute"/>
            <person name="Haridas S."/>
            <person name="Kjaerbolling I."/>
            <person name="Vesth T.C."/>
            <person name="Frisvad J.C."/>
            <person name="Nybo J.L."/>
            <person name="Theobald S."/>
            <person name="Kuo A."/>
            <person name="Bowyer P."/>
            <person name="Matsuda Y."/>
            <person name="Mondo S."/>
            <person name="Lyhne E.K."/>
            <person name="Kogle M.E."/>
            <person name="Clum A."/>
            <person name="Lipzen A."/>
            <person name="Salamov A."/>
            <person name="Ngan C.Y."/>
            <person name="Daum C."/>
            <person name="Chiniquy J."/>
            <person name="Barry K."/>
            <person name="LaButti K."/>
            <person name="Simmons B.A."/>
            <person name="Magnuson J.K."/>
            <person name="Mortensen U.H."/>
            <person name="Larsen T.O."/>
            <person name="Grigoriev I.V."/>
            <person name="Baker S.E."/>
            <person name="Andersen M.R."/>
            <person name="Nordberg H.P."/>
            <person name="Cantor M.N."/>
            <person name="Hua S.X."/>
        </authorList>
    </citation>
    <scope>NUCLEOTIDE SEQUENCE [LARGE SCALE GENOMIC DNA]</scope>
    <source>
        <strain evidence="2 3">CBS 102.13</strain>
    </source>
</reference>
<evidence type="ECO:0000313" key="2">
    <source>
        <dbReference type="EMBL" id="PLB35319.1"/>
    </source>
</evidence>
<dbReference type="InterPro" id="IPR002347">
    <property type="entry name" value="SDR_fam"/>
</dbReference>
<gene>
    <name evidence="2" type="ORF">BDW47DRAFT_63994</name>
</gene>
<dbReference type="GO" id="GO:0005789">
    <property type="term" value="C:endoplasmic reticulum membrane"/>
    <property type="evidence" value="ECO:0007669"/>
    <property type="project" value="TreeGrafter"/>
</dbReference>
<keyword evidence="1" id="KW-0812">Transmembrane</keyword>
<dbReference type="InterPro" id="IPR036291">
    <property type="entry name" value="NAD(P)-bd_dom_sf"/>
</dbReference>
<organism evidence="2 3">
    <name type="scientific">Aspergillus candidus</name>
    <dbReference type="NCBI Taxonomy" id="41067"/>
    <lineage>
        <taxon>Eukaryota</taxon>
        <taxon>Fungi</taxon>
        <taxon>Dikarya</taxon>
        <taxon>Ascomycota</taxon>
        <taxon>Pezizomycotina</taxon>
        <taxon>Eurotiomycetes</taxon>
        <taxon>Eurotiomycetidae</taxon>
        <taxon>Eurotiales</taxon>
        <taxon>Aspergillaceae</taxon>
        <taxon>Aspergillus</taxon>
        <taxon>Aspergillus subgen. Circumdati</taxon>
    </lineage>
</organism>
<dbReference type="PANTHER" id="PTHR43550:SF3">
    <property type="entry name" value="3-KETODIHYDROSPHINGOSINE REDUCTASE"/>
    <property type="match status" value="1"/>
</dbReference>
<dbReference type="RefSeq" id="XP_024669331.1">
    <property type="nucleotide sequence ID" value="XM_024819502.1"/>
</dbReference>
<dbReference type="GO" id="GO:0047560">
    <property type="term" value="F:3-dehydrosphinganine reductase activity"/>
    <property type="evidence" value="ECO:0007669"/>
    <property type="project" value="TreeGrafter"/>
</dbReference>
<dbReference type="GO" id="GO:0006666">
    <property type="term" value="P:3-keto-sphinganine metabolic process"/>
    <property type="evidence" value="ECO:0007669"/>
    <property type="project" value="TreeGrafter"/>
</dbReference>